<reference evidence="7 8" key="1">
    <citation type="journal article" date="2021" name="Commun. Biol.">
        <title>The genome of Shorea leprosula (Dipterocarpaceae) highlights the ecological relevance of drought in aseasonal tropical rainforests.</title>
        <authorList>
            <person name="Ng K.K.S."/>
            <person name="Kobayashi M.J."/>
            <person name="Fawcett J.A."/>
            <person name="Hatakeyama M."/>
            <person name="Paape T."/>
            <person name="Ng C.H."/>
            <person name="Ang C.C."/>
            <person name="Tnah L.H."/>
            <person name="Lee C.T."/>
            <person name="Nishiyama T."/>
            <person name="Sese J."/>
            <person name="O'Brien M.J."/>
            <person name="Copetti D."/>
            <person name="Mohd Noor M.I."/>
            <person name="Ong R.C."/>
            <person name="Putra M."/>
            <person name="Sireger I.Z."/>
            <person name="Indrioko S."/>
            <person name="Kosugi Y."/>
            <person name="Izuno A."/>
            <person name="Isagi Y."/>
            <person name="Lee S.L."/>
            <person name="Shimizu K.K."/>
        </authorList>
    </citation>
    <scope>NUCLEOTIDE SEQUENCE [LARGE SCALE GENOMIC DNA]</scope>
    <source>
        <strain evidence="7">214</strain>
    </source>
</reference>
<keyword evidence="4 5" id="KW-0472">Membrane</keyword>
<keyword evidence="2 5" id="KW-0812">Transmembrane</keyword>
<organism evidence="7 8">
    <name type="scientific">Rubroshorea leprosula</name>
    <dbReference type="NCBI Taxonomy" id="152421"/>
    <lineage>
        <taxon>Eukaryota</taxon>
        <taxon>Viridiplantae</taxon>
        <taxon>Streptophyta</taxon>
        <taxon>Embryophyta</taxon>
        <taxon>Tracheophyta</taxon>
        <taxon>Spermatophyta</taxon>
        <taxon>Magnoliopsida</taxon>
        <taxon>eudicotyledons</taxon>
        <taxon>Gunneridae</taxon>
        <taxon>Pentapetalae</taxon>
        <taxon>rosids</taxon>
        <taxon>malvids</taxon>
        <taxon>Malvales</taxon>
        <taxon>Dipterocarpaceae</taxon>
        <taxon>Rubroshorea</taxon>
    </lineage>
</organism>
<evidence type="ECO:0000256" key="1">
    <source>
        <dbReference type="ARBA" id="ARBA00004167"/>
    </source>
</evidence>
<dbReference type="InterPro" id="IPR044839">
    <property type="entry name" value="NDR1-like"/>
</dbReference>
<feature type="transmembrane region" description="Helical" evidence="5">
    <location>
        <begin position="12"/>
        <end position="34"/>
    </location>
</feature>
<evidence type="ECO:0000313" key="7">
    <source>
        <dbReference type="EMBL" id="GKV41736.1"/>
    </source>
</evidence>
<protein>
    <recommendedName>
        <fullName evidence="6">Late embryogenesis abundant protein LEA-2 subgroup domain-containing protein</fullName>
    </recommendedName>
</protein>
<keyword evidence="3 5" id="KW-1133">Transmembrane helix</keyword>
<proteinExistence type="predicted"/>
<dbReference type="InterPro" id="IPR004864">
    <property type="entry name" value="LEA_2"/>
</dbReference>
<dbReference type="Pfam" id="PF03168">
    <property type="entry name" value="LEA_2"/>
    <property type="match status" value="1"/>
</dbReference>
<dbReference type="EMBL" id="BPVZ01000152">
    <property type="protein sequence ID" value="GKV41736.1"/>
    <property type="molecule type" value="Genomic_DNA"/>
</dbReference>
<dbReference type="GO" id="GO:0005886">
    <property type="term" value="C:plasma membrane"/>
    <property type="evidence" value="ECO:0007669"/>
    <property type="project" value="TreeGrafter"/>
</dbReference>
<dbReference type="PANTHER" id="PTHR31234">
    <property type="entry name" value="LATE EMBRYOGENESIS ABUNDANT (LEA) HYDROXYPROLINE-RICH GLYCOPROTEIN FAMILY"/>
    <property type="match status" value="1"/>
</dbReference>
<accession>A0AAV5LW55</accession>
<comment type="subcellular location">
    <subcellularLocation>
        <location evidence="1">Membrane</location>
        <topology evidence="1">Single-pass membrane protein</topology>
    </subcellularLocation>
</comment>
<dbReference type="Proteomes" id="UP001054252">
    <property type="component" value="Unassembled WGS sequence"/>
</dbReference>
<keyword evidence="8" id="KW-1185">Reference proteome</keyword>
<evidence type="ECO:0000256" key="3">
    <source>
        <dbReference type="ARBA" id="ARBA00022989"/>
    </source>
</evidence>
<sequence>MKSRETSQSERYSCLLWLLQVMFVLCFIIVVIRLCLTPKQPIFMVADVYIKPAFNHSWNSTLQHSGAASNVTSVVIILSLEISNPNQRIGFIYEDFHVALYFTDTVMIGTSSLPGFYQEHRNGSSIVREVQVSVKQQSLLGLITGRGFHMKVYLETKVRYKIFRSKTKHHLMGFEAYVPIGSDGRMLGEDIKLHLQPHSTMLNLTKHGN</sequence>
<dbReference type="PANTHER" id="PTHR31234:SF2">
    <property type="entry name" value="OS05G0199100 PROTEIN"/>
    <property type="match status" value="1"/>
</dbReference>
<evidence type="ECO:0000256" key="5">
    <source>
        <dbReference type="SAM" id="Phobius"/>
    </source>
</evidence>
<evidence type="ECO:0000259" key="6">
    <source>
        <dbReference type="Pfam" id="PF03168"/>
    </source>
</evidence>
<comment type="caution">
    <text evidence="7">The sequence shown here is derived from an EMBL/GenBank/DDBJ whole genome shotgun (WGS) entry which is preliminary data.</text>
</comment>
<dbReference type="AlphaFoldDB" id="A0AAV5LW55"/>
<name>A0AAV5LW55_9ROSI</name>
<evidence type="ECO:0000313" key="8">
    <source>
        <dbReference type="Proteomes" id="UP001054252"/>
    </source>
</evidence>
<evidence type="ECO:0000256" key="4">
    <source>
        <dbReference type="ARBA" id="ARBA00023136"/>
    </source>
</evidence>
<gene>
    <name evidence="7" type="ORF">SLEP1_g49233</name>
</gene>
<feature type="domain" description="Late embryogenesis abundant protein LEA-2 subgroup" evidence="6">
    <location>
        <begin position="80"/>
        <end position="163"/>
    </location>
</feature>
<evidence type="ECO:0000256" key="2">
    <source>
        <dbReference type="ARBA" id="ARBA00022692"/>
    </source>
</evidence>
<dbReference type="GO" id="GO:0098542">
    <property type="term" value="P:defense response to other organism"/>
    <property type="evidence" value="ECO:0007669"/>
    <property type="project" value="InterPro"/>
</dbReference>